<dbReference type="EMBL" id="SDVB01000253">
    <property type="protein sequence ID" value="RYC09814.1"/>
    <property type="molecule type" value="Genomic_DNA"/>
</dbReference>
<evidence type="ECO:0000313" key="3">
    <source>
        <dbReference type="Proteomes" id="UP000291088"/>
    </source>
</evidence>
<dbReference type="RefSeq" id="WP_129333219.1">
    <property type="nucleotide sequence ID" value="NZ_SDVB01000253.1"/>
</dbReference>
<name>A0A4Q2SYX8_9HYPH</name>
<dbReference type="PANTHER" id="PTHR39327:SF1">
    <property type="entry name" value="BLR5470 PROTEIN"/>
    <property type="match status" value="1"/>
</dbReference>
<proteinExistence type="predicted"/>
<dbReference type="InterPro" id="IPR010319">
    <property type="entry name" value="Transglutaminase-like_Cys_pept"/>
</dbReference>
<dbReference type="AlphaFoldDB" id="A0A4Q2SYX8"/>
<dbReference type="PANTHER" id="PTHR39327">
    <property type="match status" value="1"/>
</dbReference>
<dbReference type="Pfam" id="PF06035">
    <property type="entry name" value="Peptidase_C93"/>
    <property type="match status" value="1"/>
</dbReference>
<feature type="signal peptide" evidence="1">
    <location>
        <begin position="1"/>
        <end position="29"/>
    </location>
</feature>
<accession>A0A4Q2SYX8</accession>
<keyword evidence="3" id="KW-1185">Reference proteome</keyword>
<dbReference type="Gene3D" id="3.10.620.30">
    <property type="match status" value="1"/>
</dbReference>
<sequence length="206" mass="22474">MRNGSRALAAVLAATAFFVPINSGFSAPAAPKAMVIGAVTSQPIGHYEFCRTHRDECGVHGRANAPAPRITDRGWSVLRDINTAVNASVTPMTDSDIYGREEMWTYPTDVGDCEDFVLLKRKKLIEAGFDPSDLLITVVRKPDGEGHAVLTVRAAQGDYVLDNLNDEVKLWTATPYTYLKRQAGFDSGRWVTIENGTTDLMVGALK</sequence>
<evidence type="ECO:0000256" key="1">
    <source>
        <dbReference type="SAM" id="SignalP"/>
    </source>
</evidence>
<dbReference type="OrthoDB" id="7206808at2"/>
<comment type="caution">
    <text evidence="2">The sequence shown here is derived from an EMBL/GenBank/DDBJ whole genome shotgun (WGS) entry which is preliminary data.</text>
</comment>
<gene>
    <name evidence="2" type="ORF">EUU22_17135</name>
</gene>
<feature type="chain" id="PRO_5020522067" evidence="1">
    <location>
        <begin position="30"/>
        <end position="206"/>
    </location>
</feature>
<reference evidence="2 3" key="1">
    <citation type="submission" date="2019-01" db="EMBL/GenBank/DDBJ databases">
        <authorList>
            <person name="Deng T."/>
        </authorList>
    </citation>
    <scope>NUCLEOTIDE SEQUENCE [LARGE SCALE GENOMIC DNA]</scope>
    <source>
        <strain evidence="2 3">F8825</strain>
    </source>
</reference>
<keyword evidence="1" id="KW-0732">Signal</keyword>
<organism evidence="2 3">
    <name type="scientific">Ciceribacter ferrooxidans</name>
    <dbReference type="NCBI Taxonomy" id="2509717"/>
    <lineage>
        <taxon>Bacteria</taxon>
        <taxon>Pseudomonadati</taxon>
        <taxon>Pseudomonadota</taxon>
        <taxon>Alphaproteobacteria</taxon>
        <taxon>Hyphomicrobiales</taxon>
        <taxon>Rhizobiaceae</taxon>
        <taxon>Ciceribacter</taxon>
    </lineage>
</organism>
<evidence type="ECO:0000313" key="2">
    <source>
        <dbReference type="EMBL" id="RYC09814.1"/>
    </source>
</evidence>
<protein>
    <submittedName>
        <fullName evidence="2">Transglutaminase</fullName>
    </submittedName>
</protein>
<dbReference type="Proteomes" id="UP000291088">
    <property type="component" value="Unassembled WGS sequence"/>
</dbReference>